<evidence type="ECO:0000313" key="1">
    <source>
        <dbReference type="EMBL" id="MBA4602306.1"/>
    </source>
</evidence>
<comment type="caution">
    <text evidence="1">The sequence shown here is derived from an EMBL/GenBank/DDBJ whole genome shotgun (WGS) entry which is preliminary data.</text>
</comment>
<dbReference type="RefSeq" id="WP_181739698.1">
    <property type="nucleotide sequence ID" value="NZ_JACEOL010000028.1"/>
</dbReference>
<evidence type="ECO:0000313" key="2">
    <source>
        <dbReference type="Proteomes" id="UP000538292"/>
    </source>
</evidence>
<dbReference type="AlphaFoldDB" id="A0A7W1XSG9"/>
<organism evidence="1 2">
    <name type="scientific">Thermoactinomyces mirandus</name>
    <dbReference type="NCBI Taxonomy" id="2756294"/>
    <lineage>
        <taxon>Bacteria</taxon>
        <taxon>Bacillati</taxon>
        <taxon>Bacillota</taxon>
        <taxon>Bacilli</taxon>
        <taxon>Bacillales</taxon>
        <taxon>Thermoactinomycetaceae</taxon>
        <taxon>Thermoactinomyces</taxon>
    </lineage>
</organism>
<sequence>MLREFTIEGWLYEHITITWKEGKLSSDCPEVLEVIKQKIQQLENLKAFIFCPETKLFFTENYLQNPYSAYLVLKHILDEVYELPDKEEILALDNEPPSSLLTS</sequence>
<reference evidence="1 2" key="1">
    <citation type="submission" date="2020-07" db="EMBL/GenBank/DDBJ databases">
        <title>Thermoactinomyces phylogeny.</title>
        <authorList>
            <person name="Dunlap C."/>
        </authorList>
    </citation>
    <scope>NUCLEOTIDE SEQUENCE [LARGE SCALE GENOMIC DNA]</scope>
    <source>
        <strain evidence="1 2">AMNI-1</strain>
    </source>
</reference>
<accession>A0A7W1XSG9</accession>
<protein>
    <submittedName>
        <fullName evidence="1">Uncharacterized protein</fullName>
    </submittedName>
</protein>
<dbReference type="Proteomes" id="UP000538292">
    <property type="component" value="Unassembled WGS sequence"/>
</dbReference>
<dbReference type="EMBL" id="JACEOL010000028">
    <property type="protein sequence ID" value="MBA4602306.1"/>
    <property type="molecule type" value="Genomic_DNA"/>
</dbReference>
<keyword evidence="2" id="KW-1185">Reference proteome</keyword>
<proteinExistence type="predicted"/>
<gene>
    <name evidence="1" type="ORF">H2C83_08250</name>
</gene>
<name>A0A7W1XSG9_9BACL</name>